<keyword evidence="10" id="KW-0809">Transit peptide</keyword>
<evidence type="ECO:0000256" key="12">
    <source>
        <dbReference type="SAM" id="MobiDB-lite"/>
    </source>
</evidence>
<evidence type="ECO:0000256" key="2">
    <source>
        <dbReference type="ARBA" id="ARBA00010044"/>
    </source>
</evidence>
<feature type="region of interest" description="Disordered" evidence="12">
    <location>
        <begin position="17"/>
        <end position="37"/>
    </location>
</feature>
<evidence type="ECO:0000259" key="13">
    <source>
        <dbReference type="SMART" id="SM00382"/>
    </source>
</evidence>
<dbReference type="InterPro" id="IPR003959">
    <property type="entry name" value="ATPase_AAA_core"/>
</dbReference>
<evidence type="ECO:0000256" key="10">
    <source>
        <dbReference type="ARBA" id="ARBA00022946"/>
    </source>
</evidence>
<dbReference type="Pfam" id="PF06480">
    <property type="entry name" value="FtsH_ext"/>
    <property type="match status" value="1"/>
</dbReference>
<feature type="region of interest" description="Disordered" evidence="12">
    <location>
        <begin position="1238"/>
        <end position="1278"/>
    </location>
</feature>
<dbReference type="Gene3D" id="1.10.8.60">
    <property type="match status" value="2"/>
</dbReference>
<comment type="similarity">
    <text evidence="3">In the N-terminal section; belongs to the AAA ATPase family.</text>
</comment>
<dbReference type="HAMAP" id="MF_01458">
    <property type="entry name" value="FtsH"/>
    <property type="match status" value="1"/>
</dbReference>
<dbReference type="InterPro" id="IPR041569">
    <property type="entry name" value="AAA_lid_3"/>
</dbReference>
<evidence type="ECO:0000256" key="1">
    <source>
        <dbReference type="ARBA" id="ARBA00001947"/>
    </source>
</evidence>
<protein>
    <recommendedName>
        <fullName evidence="13">AAA+ ATPase domain-containing protein</fullName>
    </recommendedName>
</protein>
<keyword evidence="11" id="KW-0482">Metalloprotease</keyword>
<evidence type="ECO:0000313" key="14">
    <source>
        <dbReference type="EMBL" id="KAK8550879.1"/>
    </source>
</evidence>
<keyword evidence="4" id="KW-0645">Protease</keyword>
<sequence length="1278" mass="140604">MIFSKLGRSYSRSSHSRLLYRGGTGGRSPSLPRSSGNVDRLVGQLGSLRGYLASIEAAKEFTPKAYLSDLNFVLANPRIHRFFSSDAPKKKKYENFYPKEKKEIPKQNDQKSDSKEDPNTDDQWNFQETFLKLFQNLVAPSLVLALFLSMFPWTVEQQQQISFQEFKNKFLEPGLVDHIVVSNKSVAKVYVRNSPYNQTSDDVLQGPANGTSVRGHGGEYKCFFTIGSVESFEEKLEEAQEALGIDPHDYVPVTYASDVMWYQELMRFAPTLLLLGTLMYMGRRMQGGLGVGGGGGKGGRGIFNIGKAHITKVDKNSKNKVYFKDVAGCDEAKQEIMEFVHFLKNPKKYEDLGAKIPKGALLVGPPGTGKTLLAKATAGESGVPFLSISGSDFMEMFVGVGPSRVRNLFQEARQSAPSIIFIDEIDAIGRARGRGGFSGSNDERESTLNQLLVEMDGFGTTSGVVVLAGTNRPDILDKALLRPGRFDRQISIDKPDIKGREQIFLVYLRKIKLDQEPSFYSQRLAALTPGFAGADIANVCNEAALIAARSEGAQVTMEHFEAAIDRIIGGLEKKNRVISKLERKTVAYHESGHAVAGWFLEHAEPLLKVTIVPRGTAALGFAQYVPNENLLMTKEQLFDMTCMTLGGRAAEQISFQEFKNKFLEPGLVDHIVVSNKSVAKVYVRNSPYNQTSDDVLQGPANGTSVRGHGGEYKCFFTIGSVESFEEKLEEAQEALGIDPHDYVPVTYASDVMWYQELMRFAPTLLLLGTLMYMGRRMQGGLGVGGGGGKGGRGIFNIGKAHITKVDKNSKNKVYFKDVAGCDEAKQEIMEFVHFLKNPKKYEDLGAKIPKGALLVGPPGTGKTLLAKATAGESGVPFLSISGSDFMEMFVGVGPSRVRNLFQEARQSAPSIIFIDEIDAIGRARGRGGFSGSNDERESTLNQLLVEMDGFGTTSGVVVLAGTNRPDILDKALLRPGRFDRQISIDKPDIKGREQIFLVYLRKIKLDQEPSFYSQRLAALTPGFAGADIANVCNEAALIAARSEGAQVTMEHFEAAIDRIIGGLEKKNRVISKLERKTVAYHESGHAVAGWFLEHAEPLLKVTIVPRGTAALGFAQYVPNENLLMTKEQLFDMTCMTLGGRAAEQVLLGKISTGAQNDLEKREDGLEMSKPYSNKTGAIIDSEVREWVAKAYEKTVQLIEEHKDQVAEVAEMLLEKEVLHQDDLVRVLGERPFKSSELTNYDRFKQGFEDEETKSTQTPENGAADDDGPAPLVPQVVPT</sequence>
<name>A0ABR2E123_9ROSI</name>
<dbReference type="InterPro" id="IPR005936">
    <property type="entry name" value="FtsH"/>
</dbReference>
<keyword evidence="6" id="KW-0547">Nucleotide-binding</keyword>
<dbReference type="SMART" id="SM00382">
    <property type="entry name" value="AAA"/>
    <property type="match status" value="2"/>
</dbReference>
<dbReference type="InterPro" id="IPR011546">
    <property type="entry name" value="Pept_M41_FtsH_extracell"/>
</dbReference>
<dbReference type="Gene3D" id="3.40.50.300">
    <property type="entry name" value="P-loop containing nucleotide triphosphate hydrolases"/>
    <property type="match status" value="2"/>
</dbReference>
<evidence type="ECO:0000313" key="15">
    <source>
        <dbReference type="Proteomes" id="UP001472677"/>
    </source>
</evidence>
<feature type="compositionally biased region" description="Basic and acidic residues" evidence="12">
    <location>
        <begin position="1238"/>
        <end position="1247"/>
    </location>
</feature>
<dbReference type="EMBL" id="JBBPBM010000020">
    <property type="protein sequence ID" value="KAK8550879.1"/>
    <property type="molecule type" value="Genomic_DNA"/>
</dbReference>
<dbReference type="InterPro" id="IPR050928">
    <property type="entry name" value="ATP-dep_Zn_Metalloprotease"/>
</dbReference>
<keyword evidence="5" id="KW-0479">Metal-binding</keyword>
<dbReference type="InterPro" id="IPR037219">
    <property type="entry name" value="Peptidase_M41-like"/>
</dbReference>
<keyword evidence="8" id="KW-0862">Zinc</keyword>
<dbReference type="Gene3D" id="1.20.58.760">
    <property type="entry name" value="Peptidase M41"/>
    <property type="match status" value="2"/>
</dbReference>
<keyword evidence="15" id="KW-1185">Reference proteome</keyword>
<accession>A0ABR2E123</accession>
<evidence type="ECO:0000256" key="5">
    <source>
        <dbReference type="ARBA" id="ARBA00022723"/>
    </source>
</evidence>
<dbReference type="InterPro" id="IPR000642">
    <property type="entry name" value="Peptidase_M41"/>
</dbReference>
<comment type="similarity">
    <text evidence="2">In the C-terminal section; belongs to the peptidase M41 family.</text>
</comment>
<gene>
    <name evidence="14" type="ORF">V6N12_039562</name>
</gene>
<reference evidence="14 15" key="1">
    <citation type="journal article" date="2024" name="G3 (Bethesda)">
        <title>Genome assembly of Hibiscus sabdariffa L. provides insights into metabolisms of medicinal natural products.</title>
        <authorList>
            <person name="Kim T."/>
        </authorList>
    </citation>
    <scope>NUCLEOTIDE SEQUENCE [LARGE SCALE GENOMIC DNA]</scope>
    <source>
        <strain evidence="14">TK-2024</strain>
        <tissue evidence="14">Old leaves</tissue>
    </source>
</reference>
<evidence type="ECO:0000256" key="6">
    <source>
        <dbReference type="ARBA" id="ARBA00022741"/>
    </source>
</evidence>
<evidence type="ECO:0000256" key="3">
    <source>
        <dbReference type="ARBA" id="ARBA00010550"/>
    </source>
</evidence>
<dbReference type="PROSITE" id="PS00674">
    <property type="entry name" value="AAA"/>
    <property type="match status" value="2"/>
</dbReference>
<feature type="compositionally biased region" description="Basic and acidic residues" evidence="12">
    <location>
        <begin position="94"/>
        <end position="118"/>
    </location>
</feature>
<evidence type="ECO:0000256" key="9">
    <source>
        <dbReference type="ARBA" id="ARBA00022840"/>
    </source>
</evidence>
<evidence type="ECO:0000256" key="7">
    <source>
        <dbReference type="ARBA" id="ARBA00022801"/>
    </source>
</evidence>
<feature type="domain" description="AAA+ ATPase" evidence="13">
    <location>
        <begin position="356"/>
        <end position="496"/>
    </location>
</feature>
<dbReference type="NCBIfam" id="TIGR01241">
    <property type="entry name" value="FtsH_fam"/>
    <property type="match status" value="2"/>
</dbReference>
<evidence type="ECO:0000256" key="11">
    <source>
        <dbReference type="ARBA" id="ARBA00023049"/>
    </source>
</evidence>
<dbReference type="Pfam" id="PF17862">
    <property type="entry name" value="AAA_lid_3"/>
    <property type="match status" value="2"/>
</dbReference>
<feature type="domain" description="AAA+ ATPase" evidence="13">
    <location>
        <begin position="848"/>
        <end position="988"/>
    </location>
</feature>
<dbReference type="InterPro" id="IPR027417">
    <property type="entry name" value="P-loop_NTPase"/>
</dbReference>
<dbReference type="CDD" id="cd19501">
    <property type="entry name" value="RecA-like_FtsH"/>
    <property type="match status" value="2"/>
</dbReference>
<keyword evidence="9" id="KW-0067">ATP-binding</keyword>
<comment type="caution">
    <text evidence="14">The sequence shown here is derived from an EMBL/GenBank/DDBJ whole genome shotgun (WGS) entry which is preliminary data.</text>
</comment>
<dbReference type="Gene3D" id="3.40.1690.20">
    <property type="match status" value="1"/>
</dbReference>
<dbReference type="InterPro" id="IPR003960">
    <property type="entry name" value="ATPase_AAA_CS"/>
</dbReference>
<proteinExistence type="inferred from homology"/>
<dbReference type="PANTHER" id="PTHR43655:SF2">
    <property type="entry name" value="AFG3 LIKE MATRIX AAA PEPTIDASE SUBUNIT 2, ISOFORM A"/>
    <property type="match status" value="1"/>
</dbReference>
<evidence type="ECO:0000256" key="8">
    <source>
        <dbReference type="ARBA" id="ARBA00022833"/>
    </source>
</evidence>
<dbReference type="SUPFAM" id="SSF52540">
    <property type="entry name" value="P-loop containing nucleoside triphosphate hydrolases"/>
    <property type="match status" value="2"/>
</dbReference>
<feature type="compositionally biased region" description="Low complexity" evidence="12">
    <location>
        <begin position="17"/>
        <end position="36"/>
    </location>
</feature>
<dbReference type="InterPro" id="IPR003593">
    <property type="entry name" value="AAA+_ATPase"/>
</dbReference>
<keyword evidence="7" id="KW-0378">Hydrolase</keyword>
<comment type="cofactor">
    <cofactor evidence="1">
        <name>Zn(2+)</name>
        <dbReference type="ChEBI" id="CHEBI:29105"/>
    </cofactor>
</comment>
<dbReference type="PANTHER" id="PTHR43655">
    <property type="entry name" value="ATP-DEPENDENT PROTEASE"/>
    <property type="match status" value="1"/>
</dbReference>
<dbReference type="Pfam" id="PF01434">
    <property type="entry name" value="Peptidase_M41"/>
    <property type="match status" value="3"/>
</dbReference>
<dbReference type="Pfam" id="PF00004">
    <property type="entry name" value="AAA"/>
    <property type="match status" value="2"/>
</dbReference>
<organism evidence="14 15">
    <name type="scientific">Hibiscus sabdariffa</name>
    <name type="common">roselle</name>
    <dbReference type="NCBI Taxonomy" id="183260"/>
    <lineage>
        <taxon>Eukaryota</taxon>
        <taxon>Viridiplantae</taxon>
        <taxon>Streptophyta</taxon>
        <taxon>Embryophyta</taxon>
        <taxon>Tracheophyta</taxon>
        <taxon>Spermatophyta</taxon>
        <taxon>Magnoliopsida</taxon>
        <taxon>eudicotyledons</taxon>
        <taxon>Gunneridae</taxon>
        <taxon>Pentapetalae</taxon>
        <taxon>rosids</taxon>
        <taxon>malvids</taxon>
        <taxon>Malvales</taxon>
        <taxon>Malvaceae</taxon>
        <taxon>Malvoideae</taxon>
        <taxon>Hibiscus</taxon>
    </lineage>
</organism>
<feature type="region of interest" description="Disordered" evidence="12">
    <location>
        <begin position="94"/>
        <end position="121"/>
    </location>
</feature>
<evidence type="ECO:0000256" key="4">
    <source>
        <dbReference type="ARBA" id="ARBA00022670"/>
    </source>
</evidence>
<dbReference type="Proteomes" id="UP001472677">
    <property type="component" value="Unassembled WGS sequence"/>
</dbReference>
<dbReference type="SUPFAM" id="SSF140990">
    <property type="entry name" value="FtsH protease domain-like"/>
    <property type="match status" value="2"/>
</dbReference>